<dbReference type="SFLD" id="SFLDG01129">
    <property type="entry name" value="C1.5:_HAD__Beta-PGM__Phosphata"/>
    <property type="match status" value="1"/>
</dbReference>
<dbReference type="Gene3D" id="1.10.150.240">
    <property type="entry name" value="Putative phosphatase, domain 2"/>
    <property type="match status" value="1"/>
</dbReference>
<proteinExistence type="inferred from homology"/>
<sequence>MSFKAASLSLKQFQACEISVDACIFDMDGVLCDTMPFHLQAWEQYVEQTPELAEIDRGRLTQMGGKRNSELLPELLGRAVSASELHQWARGKEAVYRELIRPHIQLLPGLIPFLEQVHSAGIKIGLGTSACQENADLLMGHQSLGRFFAAQVVETDVQQGKPDPQCYLLVAERLGVTPQNCIVFEDAIAGVQSACNANMICWGVLTTQPSEALIEAGAVHCIEDFNDPSLQQLLVKAG</sequence>
<dbReference type="EMBL" id="WVIC01000017">
    <property type="protein sequence ID" value="NCJ06860.1"/>
    <property type="molecule type" value="Genomic_DNA"/>
</dbReference>
<dbReference type="PRINTS" id="PR00413">
    <property type="entry name" value="HADHALOGNASE"/>
</dbReference>
<evidence type="ECO:0000313" key="6">
    <source>
        <dbReference type="EMBL" id="NCJ06860.1"/>
    </source>
</evidence>
<keyword evidence="3" id="KW-0479">Metal-binding</keyword>
<name>A0A8K2A8D6_9CYAN</name>
<dbReference type="PANTHER" id="PTHR46193">
    <property type="entry name" value="6-PHOSPHOGLUCONATE PHOSPHATASE"/>
    <property type="match status" value="1"/>
</dbReference>
<dbReference type="Pfam" id="PF00702">
    <property type="entry name" value="Hydrolase"/>
    <property type="match status" value="1"/>
</dbReference>
<keyword evidence="6" id="KW-0378">Hydrolase</keyword>
<dbReference type="Gene3D" id="3.40.50.1000">
    <property type="entry name" value="HAD superfamily/HAD-like"/>
    <property type="match status" value="1"/>
</dbReference>
<dbReference type="InterPro" id="IPR023198">
    <property type="entry name" value="PGP-like_dom2"/>
</dbReference>
<dbReference type="RefSeq" id="WP_161825333.1">
    <property type="nucleotide sequence ID" value="NZ_WVIC01000017.1"/>
</dbReference>
<dbReference type="GO" id="GO:0016787">
    <property type="term" value="F:hydrolase activity"/>
    <property type="evidence" value="ECO:0007669"/>
    <property type="project" value="UniProtKB-KW"/>
</dbReference>
<dbReference type="SUPFAM" id="SSF56784">
    <property type="entry name" value="HAD-like"/>
    <property type="match status" value="1"/>
</dbReference>
<dbReference type="SFLD" id="SFLDS00003">
    <property type="entry name" value="Haloacid_Dehalogenase"/>
    <property type="match status" value="1"/>
</dbReference>
<keyword evidence="4" id="KW-0460">Magnesium</keyword>
<dbReference type="NCBIfam" id="TIGR01509">
    <property type="entry name" value="HAD-SF-IA-v3"/>
    <property type="match status" value="1"/>
</dbReference>
<evidence type="ECO:0000256" key="2">
    <source>
        <dbReference type="ARBA" id="ARBA00006171"/>
    </source>
</evidence>
<organism evidence="6 7">
    <name type="scientific">Petrachloros mirabilis ULC683</name>
    <dbReference type="NCBI Taxonomy" id="2781853"/>
    <lineage>
        <taxon>Bacteria</taxon>
        <taxon>Bacillati</taxon>
        <taxon>Cyanobacteriota</taxon>
        <taxon>Cyanophyceae</taxon>
        <taxon>Synechococcales</taxon>
        <taxon>Petrachlorosaceae</taxon>
        <taxon>Petrachloros</taxon>
        <taxon>Petrachloros mirabilis</taxon>
    </lineage>
</organism>
<comment type="similarity">
    <text evidence="2">Belongs to the HAD-like hydrolase superfamily. CbbY/CbbZ/Gph/YieH family.</text>
</comment>
<accession>A0A8K2A8D6</accession>
<evidence type="ECO:0000256" key="5">
    <source>
        <dbReference type="ARBA" id="ARBA00023277"/>
    </source>
</evidence>
<dbReference type="InterPro" id="IPR036412">
    <property type="entry name" value="HAD-like_sf"/>
</dbReference>
<evidence type="ECO:0000256" key="4">
    <source>
        <dbReference type="ARBA" id="ARBA00022842"/>
    </source>
</evidence>
<protein>
    <submittedName>
        <fullName evidence="6">HAD-IA family hydrolase</fullName>
    </submittedName>
</protein>
<comment type="caution">
    <text evidence="6">The sequence shown here is derived from an EMBL/GenBank/DDBJ whole genome shotgun (WGS) entry which is preliminary data.</text>
</comment>
<keyword evidence="7" id="KW-1185">Reference proteome</keyword>
<evidence type="ECO:0000256" key="3">
    <source>
        <dbReference type="ARBA" id="ARBA00022723"/>
    </source>
</evidence>
<dbReference type="InterPro" id="IPR023214">
    <property type="entry name" value="HAD_sf"/>
</dbReference>
<dbReference type="PANTHER" id="PTHR46193:SF18">
    <property type="entry name" value="HEXITOL PHOSPHATASE B"/>
    <property type="match status" value="1"/>
</dbReference>
<dbReference type="InterPro" id="IPR006439">
    <property type="entry name" value="HAD-SF_hydro_IA"/>
</dbReference>
<gene>
    <name evidence="6" type="ORF">GS597_10135</name>
</gene>
<dbReference type="SFLD" id="SFLDG01135">
    <property type="entry name" value="C1.5.6:_HAD__Beta-PGM__Phospha"/>
    <property type="match status" value="1"/>
</dbReference>
<dbReference type="GO" id="GO:0046872">
    <property type="term" value="F:metal ion binding"/>
    <property type="evidence" value="ECO:0007669"/>
    <property type="project" value="UniProtKB-KW"/>
</dbReference>
<comment type="cofactor">
    <cofactor evidence="1">
        <name>Mg(2+)</name>
        <dbReference type="ChEBI" id="CHEBI:18420"/>
    </cofactor>
</comment>
<evidence type="ECO:0000313" key="7">
    <source>
        <dbReference type="Proteomes" id="UP000607397"/>
    </source>
</evidence>
<dbReference type="CDD" id="cd07505">
    <property type="entry name" value="HAD_BPGM-like"/>
    <property type="match status" value="1"/>
</dbReference>
<keyword evidence="5" id="KW-0119">Carbohydrate metabolism</keyword>
<evidence type="ECO:0000256" key="1">
    <source>
        <dbReference type="ARBA" id="ARBA00001946"/>
    </source>
</evidence>
<dbReference type="Proteomes" id="UP000607397">
    <property type="component" value="Unassembled WGS sequence"/>
</dbReference>
<reference evidence="6" key="1">
    <citation type="submission" date="2019-12" db="EMBL/GenBank/DDBJ databases">
        <title>High-Quality draft genome sequences of three cyanobacteria isolated from the limestone walls of the Old Cathedral of Coimbra.</title>
        <authorList>
            <person name="Tiago I."/>
            <person name="Soares F."/>
            <person name="Portugal A."/>
        </authorList>
    </citation>
    <scope>NUCLEOTIDE SEQUENCE [LARGE SCALE GENOMIC DNA]</scope>
    <source>
        <strain evidence="6">C</strain>
    </source>
</reference>
<dbReference type="InterPro" id="IPR051600">
    <property type="entry name" value="Beta-PGM-like"/>
</dbReference>
<dbReference type="AlphaFoldDB" id="A0A8K2A8D6"/>